<keyword evidence="2 4" id="KW-0689">Ribosomal protein</keyword>
<keyword evidence="3 4" id="KW-0687">Ribonucleoprotein</keyword>
<evidence type="ECO:0000256" key="5">
    <source>
        <dbReference type="SAM" id="MobiDB-lite"/>
    </source>
</evidence>
<feature type="compositionally biased region" description="Basic residues" evidence="5">
    <location>
        <begin position="36"/>
        <end position="51"/>
    </location>
</feature>
<accession>A0A1G2B6R8</accession>
<comment type="similarity">
    <text evidence="1 4">Belongs to the universal ribosomal protein uL15 family.</text>
</comment>
<evidence type="ECO:0000256" key="1">
    <source>
        <dbReference type="ARBA" id="ARBA00007320"/>
    </source>
</evidence>
<evidence type="ECO:0000256" key="2">
    <source>
        <dbReference type="ARBA" id="ARBA00022980"/>
    </source>
</evidence>
<dbReference type="GO" id="GO:0006412">
    <property type="term" value="P:translation"/>
    <property type="evidence" value="ECO:0007669"/>
    <property type="project" value="UniProtKB-UniRule"/>
</dbReference>
<evidence type="ECO:0000313" key="8">
    <source>
        <dbReference type="Proteomes" id="UP000179164"/>
    </source>
</evidence>
<dbReference type="Proteomes" id="UP000179164">
    <property type="component" value="Unassembled WGS sequence"/>
</dbReference>
<dbReference type="SUPFAM" id="SSF52080">
    <property type="entry name" value="Ribosomal proteins L15p and L18e"/>
    <property type="match status" value="1"/>
</dbReference>
<dbReference type="HAMAP" id="MF_01341">
    <property type="entry name" value="Ribosomal_uL15"/>
    <property type="match status" value="1"/>
</dbReference>
<dbReference type="EMBL" id="MHKE01000008">
    <property type="protein sequence ID" value="OGY84386.1"/>
    <property type="molecule type" value="Genomic_DNA"/>
</dbReference>
<dbReference type="Gene3D" id="3.100.10.10">
    <property type="match status" value="1"/>
</dbReference>
<dbReference type="PANTHER" id="PTHR12934:SF11">
    <property type="entry name" value="LARGE RIBOSOMAL SUBUNIT PROTEIN UL15M"/>
    <property type="match status" value="1"/>
</dbReference>
<comment type="caution">
    <text evidence="7">The sequence shown here is derived from an EMBL/GenBank/DDBJ whole genome shotgun (WGS) entry which is preliminary data.</text>
</comment>
<keyword evidence="4" id="KW-0694">RNA-binding</keyword>
<comment type="function">
    <text evidence="4">Binds to the 23S rRNA.</text>
</comment>
<keyword evidence="4" id="KW-0699">rRNA-binding</keyword>
<feature type="compositionally biased region" description="Polar residues" evidence="5">
    <location>
        <begin position="26"/>
        <end position="35"/>
    </location>
</feature>
<dbReference type="InterPro" id="IPR036227">
    <property type="entry name" value="Ribosomal_uL15/eL18_sf"/>
</dbReference>
<dbReference type="STRING" id="1798543.A2898_00250"/>
<dbReference type="GO" id="GO:0019843">
    <property type="term" value="F:rRNA binding"/>
    <property type="evidence" value="ECO:0007669"/>
    <property type="project" value="UniProtKB-UniRule"/>
</dbReference>
<dbReference type="NCBIfam" id="TIGR01071">
    <property type="entry name" value="rplO_bact"/>
    <property type="match status" value="1"/>
</dbReference>
<dbReference type="AlphaFoldDB" id="A0A1G2B6R8"/>
<comment type="subunit">
    <text evidence="4">Part of the 50S ribosomal subunit.</text>
</comment>
<organism evidence="7 8">
    <name type="scientific">Candidatus Kerfeldbacteria bacterium RIFCSPLOWO2_01_FULL_48_11</name>
    <dbReference type="NCBI Taxonomy" id="1798543"/>
    <lineage>
        <taxon>Bacteria</taxon>
        <taxon>Candidatus Kerfeldiibacteriota</taxon>
    </lineage>
</organism>
<dbReference type="GO" id="GO:0003735">
    <property type="term" value="F:structural constituent of ribosome"/>
    <property type="evidence" value="ECO:0007669"/>
    <property type="project" value="InterPro"/>
</dbReference>
<name>A0A1G2B6R8_9BACT</name>
<feature type="region of interest" description="Disordered" evidence="5">
    <location>
        <begin position="14"/>
        <end position="51"/>
    </location>
</feature>
<dbReference type="InterPro" id="IPR005749">
    <property type="entry name" value="Ribosomal_uL15_bac-type"/>
</dbReference>
<dbReference type="PANTHER" id="PTHR12934">
    <property type="entry name" value="50S RIBOSOMAL PROTEIN L15"/>
    <property type="match status" value="1"/>
</dbReference>
<dbReference type="InterPro" id="IPR030878">
    <property type="entry name" value="Ribosomal_uL15"/>
</dbReference>
<dbReference type="Pfam" id="PF00828">
    <property type="entry name" value="Ribosomal_L27A"/>
    <property type="match status" value="1"/>
</dbReference>
<evidence type="ECO:0000256" key="4">
    <source>
        <dbReference type="HAMAP-Rule" id="MF_01341"/>
    </source>
</evidence>
<feature type="domain" description="Large ribosomal subunit protein uL15/eL18" evidence="6">
    <location>
        <begin position="76"/>
        <end position="143"/>
    </location>
</feature>
<sequence>MVLELHTLSRTFDKKRKRVGRGNASGHGSYSTRGQKGQRARSGGRRGLKRRGLKQFLQQLPKRRGFTSPYSKLATMNLGQLDQAFQNGDTVTHRLLISKGLIRASSRGIKVLGAGKFSKKLTVIADGFSESAKSAITKAGGSAIVRRS</sequence>
<evidence type="ECO:0000259" key="6">
    <source>
        <dbReference type="Pfam" id="PF00828"/>
    </source>
</evidence>
<gene>
    <name evidence="4" type="primary">rplO</name>
    <name evidence="7" type="ORF">A2898_00250</name>
</gene>
<dbReference type="GO" id="GO:0022625">
    <property type="term" value="C:cytosolic large ribosomal subunit"/>
    <property type="evidence" value="ECO:0007669"/>
    <property type="project" value="TreeGrafter"/>
</dbReference>
<reference evidence="7 8" key="1">
    <citation type="journal article" date="2016" name="Nat. Commun.">
        <title>Thousands of microbial genomes shed light on interconnected biogeochemical processes in an aquifer system.</title>
        <authorList>
            <person name="Anantharaman K."/>
            <person name="Brown C.T."/>
            <person name="Hug L.A."/>
            <person name="Sharon I."/>
            <person name="Castelle C.J."/>
            <person name="Probst A.J."/>
            <person name="Thomas B.C."/>
            <person name="Singh A."/>
            <person name="Wilkins M.J."/>
            <person name="Karaoz U."/>
            <person name="Brodie E.L."/>
            <person name="Williams K.H."/>
            <person name="Hubbard S.S."/>
            <person name="Banfield J.F."/>
        </authorList>
    </citation>
    <scope>NUCLEOTIDE SEQUENCE [LARGE SCALE GENOMIC DNA]</scope>
</reference>
<protein>
    <recommendedName>
        <fullName evidence="4">Large ribosomal subunit protein uL15</fullName>
    </recommendedName>
</protein>
<proteinExistence type="inferred from homology"/>
<dbReference type="InterPro" id="IPR021131">
    <property type="entry name" value="Ribosomal_uL15/eL18"/>
</dbReference>
<evidence type="ECO:0000313" key="7">
    <source>
        <dbReference type="EMBL" id="OGY84386.1"/>
    </source>
</evidence>
<evidence type="ECO:0000256" key="3">
    <source>
        <dbReference type="ARBA" id="ARBA00023274"/>
    </source>
</evidence>